<dbReference type="OrthoDB" id="103556at2"/>
<dbReference type="Pfam" id="PF12532">
    <property type="entry name" value="DUF3732"/>
    <property type="match status" value="1"/>
</dbReference>
<comment type="caution">
    <text evidence="2">The sequence shown here is derived from an EMBL/GenBank/DDBJ whole genome shotgun (WGS) entry which is preliminary data.</text>
</comment>
<sequence>MTWQIKALTVYGHQVGQVRTLDFELGALNIVTGDSRTGKTSIWTITDYCMASTDYPVGAGVVRDHVAVFAIQIVSGERQLFVARPAPSSGTTPAPRLCLVFQQPGAEPLGRDEMSFTFPVDAARGILADFCGINRTVRLPTTRGNTMSPSIRHALFFCAQAQNEVANPDLLFHSQGREHHTQAIRDVFPYFLGAVDAEQAVLRAQLRQLRADLRNHERALAQQEAAAPAPGQARALVREAIETSLLPQQPVDDLTLEDAFRLLTDATRAPLPGVPDTPADTDDPLVRLEQQREQLRADYQRSRARLTDLRQSLNERGDFLTHALDQHERLTSLNLLRIQDETSTDQCPVCGNGVSSVNEAVSALRADLEHLDANVVFVNDDTSQVQALIAQEEETQRGLRLALNTNRDEREALEAGIRVASRFRDSTLRAASVKGRISLFLETTSRFTAAPRIADQRNELQARIEELENTLGDDVQADRVNSSLSLINQKISAKARALQLEHSQVPVRLDLRRLSVVADTTAGPVPLNEMGGGENWLGYHLATLLSLHEWFTEHDRPVPRLLILDQPSQVYFPADYKGAGLEPARESDRISLLRAYQVIADTITSLGGAFQVIVMEHADLEHEVFSTAVTQRWRQGQGALVPHDWINA</sequence>
<dbReference type="InterPro" id="IPR022205">
    <property type="entry name" value="DUF3732"/>
</dbReference>
<gene>
    <name evidence="2" type="ORF">B0I31_10289</name>
</gene>
<dbReference type="RefSeq" id="WP_106614114.1">
    <property type="nucleotide sequence ID" value="NZ_PYAX01000002.1"/>
</dbReference>
<reference evidence="2 3" key="1">
    <citation type="submission" date="2018-03" db="EMBL/GenBank/DDBJ databases">
        <title>Genomic Encyclopedia of Type Strains, Phase III (KMG-III): the genomes of soil and plant-associated and newly described type strains.</title>
        <authorList>
            <person name="Whitman W."/>
        </authorList>
    </citation>
    <scope>NUCLEOTIDE SEQUENCE [LARGE SCALE GENOMIC DNA]</scope>
    <source>
        <strain evidence="2 3">CGMCC 4.7097</strain>
    </source>
</reference>
<organism evidence="2 3">
    <name type="scientific">Saccharothrix carnea</name>
    <dbReference type="NCBI Taxonomy" id="1280637"/>
    <lineage>
        <taxon>Bacteria</taxon>
        <taxon>Bacillati</taxon>
        <taxon>Actinomycetota</taxon>
        <taxon>Actinomycetes</taxon>
        <taxon>Pseudonocardiales</taxon>
        <taxon>Pseudonocardiaceae</taxon>
        <taxon>Saccharothrix</taxon>
    </lineage>
</organism>
<keyword evidence="1" id="KW-0175">Coiled coil</keyword>
<feature type="coiled-coil region" evidence="1">
    <location>
        <begin position="199"/>
        <end position="226"/>
    </location>
</feature>
<evidence type="ECO:0000313" key="2">
    <source>
        <dbReference type="EMBL" id="PSL57112.1"/>
    </source>
</evidence>
<dbReference type="AlphaFoldDB" id="A0A2P8IF79"/>
<feature type="coiled-coil region" evidence="1">
    <location>
        <begin position="285"/>
        <end position="316"/>
    </location>
</feature>
<feature type="coiled-coil region" evidence="1">
    <location>
        <begin position="450"/>
        <end position="477"/>
    </location>
</feature>
<name>A0A2P8IF79_SACCR</name>
<evidence type="ECO:0000256" key="1">
    <source>
        <dbReference type="SAM" id="Coils"/>
    </source>
</evidence>
<accession>A0A2P8IF79</accession>
<protein>
    <submittedName>
        <fullName evidence="2">Uncharacterized protein DUF3732</fullName>
    </submittedName>
</protein>
<dbReference type="Proteomes" id="UP000241118">
    <property type="component" value="Unassembled WGS sequence"/>
</dbReference>
<keyword evidence="3" id="KW-1185">Reference proteome</keyword>
<dbReference type="EMBL" id="PYAX01000002">
    <property type="protein sequence ID" value="PSL57112.1"/>
    <property type="molecule type" value="Genomic_DNA"/>
</dbReference>
<proteinExistence type="predicted"/>
<evidence type="ECO:0000313" key="3">
    <source>
        <dbReference type="Proteomes" id="UP000241118"/>
    </source>
</evidence>